<feature type="transmembrane region" description="Helical" evidence="1">
    <location>
        <begin position="12"/>
        <end position="30"/>
    </location>
</feature>
<name>A0ABR0AA56_9CRUS</name>
<proteinExistence type="predicted"/>
<keyword evidence="1" id="KW-1133">Transmembrane helix</keyword>
<gene>
    <name evidence="2" type="ORF">OUZ56_007510</name>
</gene>
<dbReference type="EMBL" id="JAOYFB010000037">
    <property type="protein sequence ID" value="KAK4022023.1"/>
    <property type="molecule type" value="Genomic_DNA"/>
</dbReference>
<keyword evidence="1" id="KW-0812">Transmembrane</keyword>
<organism evidence="2 3">
    <name type="scientific">Daphnia magna</name>
    <dbReference type="NCBI Taxonomy" id="35525"/>
    <lineage>
        <taxon>Eukaryota</taxon>
        <taxon>Metazoa</taxon>
        <taxon>Ecdysozoa</taxon>
        <taxon>Arthropoda</taxon>
        <taxon>Crustacea</taxon>
        <taxon>Branchiopoda</taxon>
        <taxon>Diplostraca</taxon>
        <taxon>Cladocera</taxon>
        <taxon>Anomopoda</taxon>
        <taxon>Daphniidae</taxon>
        <taxon>Daphnia</taxon>
    </lineage>
</organism>
<keyword evidence="1" id="KW-0472">Membrane</keyword>
<sequence length="89" mass="10094">MRLRETLKKKMNPLEAIFLICNFVIVQNHLDPFEDKTLLDMLQPSSSSSIFFFPLVLRLVGLLVATALLCPSCFPLQVVMVTSLISKRL</sequence>
<evidence type="ECO:0000256" key="1">
    <source>
        <dbReference type="SAM" id="Phobius"/>
    </source>
</evidence>
<comment type="caution">
    <text evidence="2">The sequence shown here is derived from an EMBL/GenBank/DDBJ whole genome shotgun (WGS) entry which is preliminary data.</text>
</comment>
<protein>
    <submittedName>
        <fullName evidence="2">Uncharacterized protein</fullName>
    </submittedName>
</protein>
<reference evidence="2 3" key="1">
    <citation type="journal article" date="2023" name="Nucleic Acids Res.">
        <title>The hologenome of Daphnia magna reveals possible DNA methylation and microbiome-mediated evolution of the host genome.</title>
        <authorList>
            <person name="Chaturvedi A."/>
            <person name="Li X."/>
            <person name="Dhandapani V."/>
            <person name="Marshall H."/>
            <person name="Kissane S."/>
            <person name="Cuenca-Cambronero M."/>
            <person name="Asole G."/>
            <person name="Calvet F."/>
            <person name="Ruiz-Romero M."/>
            <person name="Marangio P."/>
            <person name="Guigo R."/>
            <person name="Rago D."/>
            <person name="Mirbahai L."/>
            <person name="Eastwood N."/>
            <person name="Colbourne J.K."/>
            <person name="Zhou J."/>
            <person name="Mallon E."/>
            <person name="Orsini L."/>
        </authorList>
    </citation>
    <scope>NUCLEOTIDE SEQUENCE [LARGE SCALE GENOMIC DNA]</scope>
    <source>
        <strain evidence="2">LRV0_1</strain>
    </source>
</reference>
<accession>A0ABR0AA56</accession>
<dbReference type="Proteomes" id="UP001234178">
    <property type="component" value="Unassembled WGS sequence"/>
</dbReference>
<feature type="transmembrane region" description="Helical" evidence="1">
    <location>
        <begin position="50"/>
        <end position="70"/>
    </location>
</feature>
<evidence type="ECO:0000313" key="2">
    <source>
        <dbReference type="EMBL" id="KAK4022023.1"/>
    </source>
</evidence>
<keyword evidence="3" id="KW-1185">Reference proteome</keyword>
<evidence type="ECO:0000313" key="3">
    <source>
        <dbReference type="Proteomes" id="UP001234178"/>
    </source>
</evidence>